<reference evidence="1 2" key="1">
    <citation type="submission" date="2019-07" db="EMBL/GenBank/DDBJ databases">
        <authorList>
            <person name="Jastrzebski P J."/>
            <person name="Paukszto L."/>
            <person name="Jastrzebski P J."/>
        </authorList>
    </citation>
    <scope>NUCLEOTIDE SEQUENCE [LARGE SCALE GENOMIC DNA]</scope>
    <source>
        <strain evidence="1 2">WMS-il1</strain>
    </source>
</reference>
<sequence>MFPSFPDSDENTLKADISDNEWLKFRSEIDLSELTHSEISDWRKGIKTIAEFFAKPDSWTQLSQVFLSYHRCS</sequence>
<name>A0A564XYE3_HYMDI</name>
<proteinExistence type="predicted"/>
<gene>
    <name evidence="1" type="ORF">WMSIL1_LOCUS976</name>
</gene>
<evidence type="ECO:0000313" key="2">
    <source>
        <dbReference type="Proteomes" id="UP000321570"/>
    </source>
</evidence>
<feature type="non-terminal residue" evidence="1">
    <location>
        <position position="73"/>
    </location>
</feature>
<dbReference type="AlphaFoldDB" id="A0A564XYE3"/>
<organism evidence="1 2">
    <name type="scientific">Hymenolepis diminuta</name>
    <name type="common">Rat tapeworm</name>
    <dbReference type="NCBI Taxonomy" id="6216"/>
    <lineage>
        <taxon>Eukaryota</taxon>
        <taxon>Metazoa</taxon>
        <taxon>Spiralia</taxon>
        <taxon>Lophotrochozoa</taxon>
        <taxon>Platyhelminthes</taxon>
        <taxon>Cestoda</taxon>
        <taxon>Eucestoda</taxon>
        <taxon>Cyclophyllidea</taxon>
        <taxon>Hymenolepididae</taxon>
        <taxon>Hymenolepis</taxon>
    </lineage>
</organism>
<keyword evidence="2" id="KW-1185">Reference proteome</keyword>
<protein>
    <submittedName>
        <fullName evidence="1">Uncharacterized protein</fullName>
    </submittedName>
</protein>
<accession>A0A564XYE3</accession>
<evidence type="ECO:0000313" key="1">
    <source>
        <dbReference type="EMBL" id="VUZ39906.1"/>
    </source>
</evidence>
<dbReference type="Proteomes" id="UP000321570">
    <property type="component" value="Unassembled WGS sequence"/>
</dbReference>
<dbReference type="EMBL" id="CABIJS010000022">
    <property type="protein sequence ID" value="VUZ39906.1"/>
    <property type="molecule type" value="Genomic_DNA"/>
</dbReference>